<protein>
    <recommendedName>
        <fullName evidence="20">2Fe-2S ferredoxin-type domain-containing protein</fullName>
    </recommendedName>
</protein>
<dbReference type="PROSITE" id="PS00551">
    <property type="entry name" value="MOLYBDOPTERIN_PROK_1"/>
    <property type="match status" value="1"/>
</dbReference>
<comment type="similarity">
    <text evidence="3">Belongs to the complex I 75 kDa subunit family.</text>
</comment>
<dbReference type="PROSITE" id="PS51839">
    <property type="entry name" value="4FE4S_HC3"/>
    <property type="match status" value="1"/>
</dbReference>
<dbReference type="GO" id="GO:0016020">
    <property type="term" value="C:membrane"/>
    <property type="evidence" value="ECO:0007669"/>
    <property type="project" value="UniProtKB-SubCell"/>
</dbReference>
<dbReference type="GO" id="GO:0003954">
    <property type="term" value="F:NADH dehydrogenase activity"/>
    <property type="evidence" value="ECO:0007669"/>
    <property type="project" value="TreeGrafter"/>
</dbReference>
<evidence type="ECO:0000256" key="6">
    <source>
        <dbReference type="ARBA" id="ARBA00022723"/>
    </source>
</evidence>
<dbReference type="Pfam" id="PF04879">
    <property type="entry name" value="Molybdop_Fe4S4"/>
    <property type="match status" value="1"/>
</dbReference>
<reference evidence="19" key="1">
    <citation type="submission" date="2018-05" db="EMBL/GenBank/DDBJ databases">
        <authorList>
            <person name="Lanie J.A."/>
            <person name="Ng W.-L."/>
            <person name="Kazmierczak K.M."/>
            <person name="Andrzejewski T.M."/>
            <person name="Davidsen T.M."/>
            <person name="Wayne K.J."/>
            <person name="Tettelin H."/>
            <person name="Glass J.I."/>
            <person name="Rusch D."/>
            <person name="Podicherti R."/>
            <person name="Tsui H.-C.T."/>
            <person name="Winkler M.E."/>
        </authorList>
    </citation>
    <scope>NUCLEOTIDE SEQUENCE</scope>
</reference>
<keyword evidence="6" id="KW-0479">Metal-binding</keyword>
<keyword evidence="4" id="KW-0004">4Fe-4S</keyword>
<dbReference type="InterPro" id="IPR019574">
    <property type="entry name" value="NADH_UbQ_OxRdtase_Gsu_4Fe4S-bd"/>
</dbReference>
<dbReference type="Pfam" id="PF12838">
    <property type="entry name" value="Fer4_7"/>
    <property type="match status" value="1"/>
</dbReference>
<comment type="subcellular location">
    <subcellularLocation>
        <location evidence="2">Membrane</location>
    </subcellularLocation>
</comment>
<dbReference type="PROSITE" id="PS00198">
    <property type="entry name" value="4FE4S_FER_1"/>
    <property type="match status" value="1"/>
</dbReference>
<dbReference type="AlphaFoldDB" id="A0A382D5D3"/>
<dbReference type="EMBL" id="UINC01037399">
    <property type="protein sequence ID" value="SVB32827.1"/>
    <property type="molecule type" value="Genomic_DNA"/>
</dbReference>
<dbReference type="InterPro" id="IPR001041">
    <property type="entry name" value="2Fe-2S_ferredoxin-type"/>
</dbReference>
<dbReference type="InterPro" id="IPR006656">
    <property type="entry name" value="Mopterin_OxRdtase"/>
</dbReference>
<evidence type="ECO:0000259" key="17">
    <source>
        <dbReference type="PROSITE" id="PS51669"/>
    </source>
</evidence>
<keyword evidence="13" id="KW-0472">Membrane</keyword>
<evidence type="ECO:0000256" key="7">
    <source>
        <dbReference type="ARBA" id="ARBA00022737"/>
    </source>
</evidence>
<evidence type="ECO:0000256" key="8">
    <source>
        <dbReference type="ARBA" id="ARBA00022967"/>
    </source>
</evidence>
<dbReference type="InterPro" id="IPR017896">
    <property type="entry name" value="4Fe4S_Fe-S-bd"/>
</dbReference>
<dbReference type="Gene3D" id="3.10.20.740">
    <property type="match status" value="1"/>
</dbReference>
<comment type="cofactor">
    <cofactor evidence="14">
        <name>[2Fe-2S] cluster</name>
        <dbReference type="ChEBI" id="CHEBI:190135"/>
    </cofactor>
</comment>
<organism evidence="19">
    <name type="scientific">marine metagenome</name>
    <dbReference type="NCBI Taxonomy" id="408172"/>
    <lineage>
        <taxon>unclassified sequences</taxon>
        <taxon>metagenomes</taxon>
        <taxon>ecological metagenomes</taxon>
    </lineage>
</organism>
<dbReference type="GO" id="GO:0051539">
    <property type="term" value="F:4 iron, 4 sulfur cluster binding"/>
    <property type="evidence" value="ECO:0007669"/>
    <property type="project" value="UniProtKB-KW"/>
</dbReference>
<feature type="non-terminal residue" evidence="19">
    <location>
        <position position="364"/>
    </location>
</feature>
<feature type="domain" description="2Fe-2S ferredoxin-type" evidence="15">
    <location>
        <begin position="38"/>
        <end position="115"/>
    </location>
</feature>
<dbReference type="FunFam" id="2.20.25.90:FF:000001">
    <property type="entry name" value="Formate dehydrogenase subunit alpha"/>
    <property type="match status" value="1"/>
</dbReference>
<dbReference type="CDD" id="cd00207">
    <property type="entry name" value="fer2"/>
    <property type="match status" value="1"/>
</dbReference>
<evidence type="ECO:0000256" key="10">
    <source>
        <dbReference type="ARBA" id="ARBA00023004"/>
    </source>
</evidence>
<dbReference type="SMART" id="SM00926">
    <property type="entry name" value="Molybdop_Fe4S4"/>
    <property type="match status" value="1"/>
</dbReference>
<dbReference type="PANTHER" id="PTHR43105:SF14">
    <property type="entry name" value="FORMATE DEHYDROGENASE H"/>
    <property type="match status" value="1"/>
</dbReference>
<keyword evidence="12" id="KW-0520">NAD</keyword>
<evidence type="ECO:0000256" key="5">
    <source>
        <dbReference type="ARBA" id="ARBA00022714"/>
    </source>
</evidence>
<evidence type="ECO:0000256" key="14">
    <source>
        <dbReference type="ARBA" id="ARBA00034078"/>
    </source>
</evidence>
<keyword evidence="5" id="KW-0001">2Fe-2S</keyword>
<accession>A0A382D5D3</accession>
<dbReference type="InterPro" id="IPR050123">
    <property type="entry name" value="Prok_molybdopt-oxidoreductase"/>
</dbReference>
<evidence type="ECO:0000259" key="15">
    <source>
        <dbReference type="PROSITE" id="PS51085"/>
    </source>
</evidence>
<dbReference type="PROSITE" id="PS51379">
    <property type="entry name" value="4FE4S_FER_2"/>
    <property type="match status" value="2"/>
</dbReference>
<dbReference type="SMART" id="SM00929">
    <property type="entry name" value="NADH-G_4Fe-4S_3"/>
    <property type="match status" value="1"/>
</dbReference>
<evidence type="ECO:0000256" key="4">
    <source>
        <dbReference type="ARBA" id="ARBA00022485"/>
    </source>
</evidence>
<evidence type="ECO:0000256" key="11">
    <source>
        <dbReference type="ARBA" id="ARBA00023014"/>
    </source>
</evidence>
<dbReference type="Gene3D" id="2.20.25.90">
    <property type="entry name" value="ADC-like domains"/>
    <property type="match status" value="1"/>
</dbReference>
<evidence type="ECO:0000259" key="16">
    <source>
        <dbReference type="PROSITE" id="PS51379"/>
    </source>
</evidence>
<keyword evidence="10" id="KW-0408">Iron</keyword>
<dbReference type="InterPro" id="IPR000283">
    <property type="entry name" value="NADH_UbQ_OxRdtase_75kDa_su_CS"/>
</dbReference>
<evidence type="ECO:0000256" key="3">
    <source>
        <dbReference type="ARBA" id="ARBA00005404"/>
    </source>
</evidence>
<evidence type="ECO:0000313" key="19">
    <source>
        <dbReference type="EMBL" id="SVB32827.1"/>
    </source>
</evidence>
<dbReference type="Pfam" id="PF00384">
    <property type="entry name" value="Molybdopterin"/>
    <property type="match status" value="1"/>
</dbReference>
<dbReference type="Gene3D" id="3.30.70.20">
    <property type="match status" value="1"/>
</dbReference>
<name>A0A382D5D3_9ZZZZ</name>
<evidence type="ECO:0000256" key="1">
    <source>
        <dbReference type="ARBA" id="ARBA00001966"/>
    </source>
</evidence>
<dbReference type="SUPFAM" id="SSF53706">
    <property type="entry name" value="Formate dehydrogenase/DMSO reductase, domains 1-3"/>
    <property type="match status" value="1"/>
</dbReference>
<keyword evidence="8" id="KW-1278">Translocase</keyword>
<dbReference type="Pfam" id="PF10588">
    <property type="entry name" value="NADH-G_4Fe-4S_3"/>
    <property type="match status" value="1"/>
</dbReference>
<dbReference type="GO" id="GO:0042773">
    <property type="term" value="P:ATP synthesis coupled electron transport"/>
    <property type="evidence" value="ECO:0007669"/>
    <property type="project" value="InterPro"/>
</dbReference>
<feature type="domain" description="4Fe-4S ferredoxin-type" evidence="16">
    <location>
        <begin position="218"/>
        <end position="247"/>
    </location>
</feature>
<evidence type="ECO:0008006" key="20">
    <source>
        <dbReference type="Google" id="ProtNLM"/>
    </source>
</evidence>
<dbReference type="PANTHER" id="PTHR43105">
    <property type="entry name" value="RESPIRATORY NITRATE REDUCTASE"/>
    <property type="match status" value="1"/>
</dbReference>
<dbReference type="InterPro" id="IPR036010">
    <property type="entry name" value="2Fe-2S_ferredoxin-like_sf"/>
</dbReference>
<dbReference type="FunFam" id="3.10.20.740:FF:000004">
    <property type="entry name" value="NADH-quinone oxidoreductase"/>
    <property type="match status" value="1"/>
</dbReference>
<keyword evidence="11" id="KW-0411">Iron-sulfur</keyword>
<proteinExistence type="inferred from homology"/>
<gene>
    <name evidence="19" type="ORF">METZ01_LOCUS185681</name>
</gene>
<dbReference type="Pfam" id="PF13510">
    <property type="entry name" value="Fer2_4"/>
    <property type="match status" value="1"/>
</dbReference>
<feature type="domain" description="4Fe-4S Mo/W bis-MGD-type" evidence="17">
    <location>
        <begin position="254"/>
        <end position="310"/>
    </location>
</feature>
<comment type="cofactor">
    <cofactor evidence="1">
        <name>[4Fe-4S] cluster</name>
        <dbReference type="ChEBI" id="CHEBI:49883"/>
    </cofactor>
</comment>
<dbReference type="Gene3D" id="3.40.50.740">
    <property type="match status" value="1"/>
</dbReference>
<dbReference type="InterPro" id="IPR017900">
    <property type="entry name" value="4Fe4S_Fe_S_CS"/>
</dbReference>
<dbReference type="GO" id="GO:0008137">
    <property type="term" value="F:NADH dehydrogenase (ubiquinone) activity"/>
    <property type="evidence" value="ECO:0007669"/>
    <property type="project" value="InterPro"/>
</dbReference>
<feature type="domain" description="4Fe-4S His(Cys)3-ligated-type" evidence="18">
    <location>
        <begin position="115"/>
        <end position="154"/>
    </location>
</feature>
<evidence type="ECO:0000256" key="13">
    <source>
        <dbReference type="ARBA" id="ARBA00023136"/>
    </source>
</evidence>
<dbReference type="InterPro" id="IPR006963">
    <property type="entry name" value="Mopterin_OxRdtase_4Fe-4S_dom"/>
</dbReference>
<evidence type="ECO:0000256" key="2">
    <source>
        <dbReference type="ARBA" id="ARBA00004370"/>
    </source>
</evidence>
<dbReference type="InterPro" id="IPR027467">
    <property type="entry name" value="MopterinOxRdtase_cofactor_BS"/>
</dbReference>
<dbReference type="FunFam" id="3.30.70.20:FF:000035">
    <property type="entry name" value="Iron hydrogenase 1"/>
    <property type="match status" value="1"/>
</dbReference>
<dbReference type="GO" id="GO:0046872">
    <property type="term" value="F:metal ion binding"/>
    <property type="evidence" value="ECO:0007669"/>
    <property type="project" value="UniProtKB-KW"/>
</dbReference>
<dbReference type="PROSITE" id="PS51085">
    <property type="entry name" value="2FE2S_FER_2"/>
    <property type="match status" value="1"/>
</dbReference>
<dbReference type="SUPFAM" id="SSF54292">
    <property type="entry name" value="2Fe-2S ferredoxin-like"/>
    <property type="match status" value="1"/>
</dbReference>
<feature type="domain" description="4Fe-4S ferredoxin-type" evidence="16">
    <location>
        <begin position="175"/>
        <end position="206"/>
    </location>
</feature>
<evidence type="ECO:0000259" key="18">
    <source>
        <dbReference type="PROSITE" id="PS51839"/>
    </source>
</evidence>
<evidence type="ECO:0000256" key="12">
    <source>
        <dbReference type="ARBA" id="ARBA00023027"/>
    </source>
</evidence>
<dbReference type="PROSITE" id="PS00641">
    <property type="entry name" value="COMPLEX1_75K_1"/>
    <property type="match status" value="1"/>
</dbReference>
<keyword evidence="7" id="KW-0677">Repeat</keyword>
<sequence length="364" mass="39329">MSVIQGSKHALLEDTQSAVEVGEAILRERQKAVEPAPKRVTVSVDGQTVKLAEGDTVLDAIKSIGKSVPTLCYSDRMKPFGACRTCLVEVTGRKPVAACHTPVMDGASYRTSSPLISRLRRNITELIVSDHPLECLDCTANGRCELQSLAQQVGLRTPRYENPRIHSPADDDRHPFIKVEMDKCIGCARCVRACDEIQGSFILQMSGRGYDTKVIAGNDTGFEEADCVSCGQCVFECPVAALEEPGTRDFGLPDETTTTTCSYCGVGCALDVHTKDGQVVSITPSESGSANHGHTCVKGRFAHQFAHSDDRLRTPLIKENGSFREATWDEALDLVVSKLGGIARTHGPEAVSVISSSRCTNEEN</sequence>
<dbReference type="SUPFAM" id="SSF54862">
    <property type="entry name" value="4Fe-4S ferredoxins"/>
    <property type="match status" value="1"/>
</dbReference>
<dbReference type="PROSITE" id="PS51669">
    <property type="entry name" value="4FE4S_MOW_BIS_MGD"/>
    <property type="match status" value="1"/>
</dbReference>
<keyword evidence="9" id="KW-0560">Oxidoreductase</keyword>
<dbReference type="GO" id="GO:0051537">
    <property type="term" value="F:2 iron, 2 sulfur cluster binding"/>
    <property type="evidence" value="ECO:0007669"/>
    <property type="project" value="UniProtKB-KW"/>
</dbReference>
<evidence type="ECO:0000256" key="9">
    <source>
        <dbReference type="ARBA" id="ARBA00023002"/>
    </source>
</evidence>